<feature type="non-terminal residue" evidence="1">
    <location>
        <position position="1"/>
    </location>
</feature>
<proteinExistence type="predicted"/>
<comment type="caution">
    <text evidence="1">The sequence shown here is derived from an EMBL/GenBank/DDBJ whole genome shotgun (WGS) entry which is preliminary data.</text>
</comment>
<sequence>FVLFLLGANREDIAQYLEVPFGTFLSFLTRVEKHGLHAFKDRRKSQAVPQRKLETSLSLIVQEKEVPIQLVPGHSSIDIPADNSLQAKVVLLTFLSSGLVSTKEISHALGFSERHTRELNYSLRSKDAYALIDKRKGQLKDYRFTPQIKAELVQQFAANAISGNKTSSRVIAEQIEKRCSLHLSDRSIRLHMQKLGLSRIVKSLPRLVDSLKKTVLDDSKNKE</sequence>
<protein>
    <submittedName>
        <fullName evidence="1">Uncharacterized protein</fullName>
    </submittedName>
</protein>
<reference evidence="1" key="1">
    <citation type="journal article" date="2015" name="Nature">
        <title>Complex archaea that bridge the gap between prokaryotes and eukaryotes.</title>
        <authorList>
            <person name="Spang A."/>
            <person name="Saw J.H."/>
            <person name="Jorgensen S.L."/>
            <person name="Zaremba-Niedzwiedzka K."/>
            <person name="Martijn J."/>
            <person name="Lind A.E."/>
            <person name="van Eijk R."/>
            <person name="Schleper C."/>
            <person name="Guy L."/>
            <person name="Ettema T.J."/>
        </authorList>
    </citation>
    <scope>NUCLEOTIDE SEQUENCE</scope>
</reference>
<dbReference type="AlphaFoldDB" id="A0A0F9EW82"/>
<dbReference type="EMBL" id="LAZR01023478">
    <property type="protein sequence ID" value="KKL78373.1"/>
    <property type="molecule type" value="Genomic_DNA"/>
</dbReference>
<accession>A0A0F9EW82</accession>
<organism evidence="1">
    <name type="scientific">marine sediment metagenome</name>
    <dbReference type="NCBI Taxonomy" id="412755"/>
    <lineage>
        <taxon>unclassified sequences</taxon>
        <taxon>metagenomes</taxon>
        <taxon>ecological metagenomes</taxon>
    </lineage>
</organism>
<name>A0A0F9EW82_9ZZZZ</name>
<evidence type="ECO:0000313" key="1">
    <source>
        <dbReference type="EMBL" id="KKL78373.1"/>
    </source>
</evidence>
<gene>
    <name evidence="1" type="ORF">LCGC14_2025470</name>
</gene>